<feature type="compositionally biased region" description="Pro residues" evidence="1">
    <location>
        <begin position="310"/>
        <end position="320"/>
    </location>
</feature>
<protein>
    <submittedName>
        <fullName evidence="2">Uncharacterized protein</fullName>
    </submittedName>
</protein>
<dbReference type="PANTHER" id="PTHR42085">
    <property type="entry name" value="F-BOX DOMAIN-CONTAINING PROTEIN"/>
    <property type="match status" value="1"/>
</dbReference>
<dbReference type="Proteomes" id="UP000651452">
    <property type="component" value="Unassembled WGS sequence"/>
</dbReference>
<dbReference type="InterPro" id="IPR038883">
    <property type="entry name" value="AN11006-like"/>
</dbReference>
<feature type="region of interest" description="Disordered" evidence="1">
    <location>
        <begin position="271"/>
        <end position="322"/>
    </location>
</feature>
<evidence type="ECO:0000256" key="1">
    <source>
        <dbReference type="SAM" id="MobiDB-lite"/>
    </source>
</evidence>
<feature type="compositionally biased region" description="Low complexity" evidence="1">
    <location>
        <begin position="292"/>
        <end position="305"/>
    </location>
</feature>
<evidence type="ECO:0000313" key="2">
    <source>
        <dbReference type="EMBL" id="KAF9695462.1"/>
    </source>
</evidence>
<organism evidence="2 3">
    <name type="scientific">Ascochyta lentis</name>
    <dbReference type="NCBI Taxonomy" id="205686"/>
    <lineage>
        <taxon>Eukaryota</taxon>
        <taxon>Fungi</taxon>
        <taxon>Dikarya</taxon>
        <taxon>Ascomycota</taxon>
        <taxon>Pezizomycotina</taxon>
        <taxon>Dothideomycetes</taxon>
        <taxon>Pleosporomycetidae</taxon>
        <taxon>Pleosporales</taxon>
        <taxon>Pleosporineae</taxon>
        <taxon>Didymellaceae</taxon>
        <taxon>Ascochyta</taxon>
    </lineage>
</organism>
<dbReference type="EMBL" id="RZGK01000011">
    <property type="protein sequence ID" value="KAF9695462.1"/>
    <property type="molecule type" value="Genomic_DNA"/>
</dbReference>
<keyword evidence="3" id="KW-1185">Reference proteome</keyword>
<name>A0A8H7J2U2_9PLEO</name>
<reference evidence="2" key="1">
    <citation type="submission" date="2018-12" db="EMBL/GenBank/DDBJ databases">
        <authorList>
            <person name="Syme R.A."/>
            <person name="Farfan-Caceres L."/>
            <person name="Lichtenzveig J."/>
        </authorList>
    </citation>
    <scope>NUCLEOTIDE SEQUENCE</scope>
    <source>
        <strain evidence="2">Al4</strain>
    </source>
</reference>
<dbReference type="OrthoDB" id="62952at2759"/>
<proteinExistence type="predicted"/>
<accession>A0A8H7J2U2</accession>
<evidence type="ECO:0000313" key="3">
    <source>
        <dbReference type="Proteomes" id="UP000651452"/>
    </source>
</evidence>
<reference evidence="2" key="2">
    <citation type="submission" date="2020-09" db="EMBL/GenBank/DDBJ databases">
        <title>Reference genome assembly for Australian Ascochyta lentis isolate Al4.</title>
        <authorList>
            <person name="Lee R.C."/>
            <person name="Farfan-Caceres L.M."/>
            <person name="Debler J.W."/>
            <person name="Williams A.H."/>
            <person name="Henares B.M."/>
        </authorList>
    </citation>
    <scope>NUCLEOTIDE SEQUENCE</scope>
    <source>
        <strain evidence="2">Al4</strain>
    </source>
</reference>
<comment type="caution">
    <text evidence="2">The sequence shown here is derived from an EMBL/GenBank/DDBJ whole genome shotgun (WGS) entry which is preliminary data.</text>
</comment>
<dbReference type="PANTHER" id="PTHR42085:SF1">
    <property type="entry name" value="F-BOX DOMAIN-CONTAINING PROTEIN"/>
    <property type="match status" value="1"/>
</dbReference>
<sequence length="465" mass="50928">MASTRRSRSSSASSDSSDMTMLDAPTHAALTPARPRQPSLSTTQSAPSTQPSTQPSLSTTQGAPSTQPSQPAPPPANPAFSLLLSLPRELRDRVYTFALSSPYPFWWPSQALMRHNVAAPLLQASRQLHDEAAPVLYTANKFLFTHPSDCNIFRVVASPHATAVHSVYFRIREKDLRLWTAYLGSKTADRSLKADLPSLKTLCIFMRCASVGAPRLLGHLGLQGFGGVGLLPPPMAMHVQAVQNALGHQVAALQQQVHHFAHAVGVTGPPVIVPAGAHPGHHHPPNPPQPPVGAGAATDADPDTATQHHAPPPPPPPPPHILTTFLRFERELGIESLCLSLRETLQDRPTTPAAPDARSGHRERRREDRDLSTRTSPSHRETRERERERDRRSEKTEDTPPPRRHIPDVKIVCILRAPKHDVSRLVRLYPEELTVDRNGDARTRFRRLHGADVCVEISGFEGVVG</sequence>
<feature type="region of interest" description="Disordered" evidence="1">
    <location>
        <begin position="1"/>
        <end position="80"/>
    </location>
</feature>
<feature type="compositionally biased region" description="Low complexity" evidence="1">
    <location>
        <begin position="37"/>
        <end position="69"/>
    </location>
</feature>
<dbReference type="AlphaFoldDB" id="A0A8H7J2U2"/>
<feature type="region of interest" description="Disordered" evidence="1">
    <location>
        <begin position="343"/>
        <end position="405"/>
    </location>
</feature>
<gene>
    <name evidence="2" type="ORF">EKO04_006594</name>
</gene>
<feature type="compositionally biased region" description="Low complexity" evidence="1">
    <location>
        <begin position="9"/>
        <end position="21"/>
    </location>
</feature>
<feature type="compositionally biased region" description="Basic and acidic residues" evidence="1">
    <location>
        <begin position="365"/>
        <end position="405"/>
    </location>
</feature>